<dbReference type="eggNOG" id="COG0711">
    <property type="taxonomic scope" value="Bacteria"/>
</dbReference>
<dbReference type="EMBL" id="FNNF01000013">
    <property type="protein sequence ID" value="SDW42354.1"/>
    <property type="molecule type" value="Genomic_DNA"/>
</dbReference>
<accession>A0A1H2TGF8</accession>
<evidence type="ECO:0000256" key="15">
    <source>
        <dbReference type="SAM" id="Coils"/>
    </source>
</evidence>
<evidence type="ECO:0000256" key="10">
    <source>
        <dbReference type="ARBA" id="ARBA00023310"/>
    </source>
</evidence>
<evidence type="ECO:0000313" key="17">
    <source>
        <dbReference type="Proteomes" id="UP000182429"/>
    </source>
</evidence>
<comment type="function">
    <text evidence="11 13">F(1)F(0) ATP synthase produces ATP from ADP in the presence of a proton or sodium gradient. F-type ATPases consist of two structural domains, F(1) containing the extramembraneous catalytic core and F(0) containing the membrane proton channel, linked together by a central stalk and a peripheral stalk. During catalysis, ATP synthesis in the catalytic domain of F(1) is coupled via a rotary mechanism of the central stalk subunits to proton translocation.</text>
</comment>
<dbReference type="RefSeq" id="WP_074686279.1">
    <property type="nucleotide sequence ID" value="NZ_FNNF01000013.1"/>
</dbReference>
<dbReference type="HAMAP" id="MF_01398">
    <property type="entry name" value="ATP_synth_b_bprime"/>
    <property type="match status" value="1"/>
</dbReference>
<keyword evidence="8 13" id="KW-0406">Ion transport</keyword>
<keyword evidence="3 13" id="KW-1003">Cell membrane</keyword>
<reference evidence="16 17" key="1">
    <citation type="submission" date="2016-10" db="EMBL/GenBank/DDBJ databases">
        <authorList>
            <person name="de Groot N.N."/>
        </authorList>
    </citation>
    <scope>NUCLEOTIDE SEQUENCE [LARGE SCALE GENOMIC DNA]</scope>
    <source>
        <strain evidence="16 17">S3b</strain>
    </source>
</reference>
<dbReference type="InterPro" id="IPR002146">
    <property type="entry name" value="ATP_synth_b/b'su_bac/chlpt"/>
</dbReference>
<dbReference type="Proteomes" id="UP000182429">
    <property type="component" value="Unassembled WGS sequence"/>
</dbReference>
<comment type="subcellular location">
    <subcellularLocation>
        <location evidence="13">Cell membrane</location>
        <topology evidence="13">Single-pass membrane protein</topology>
    </subcellularLocation>
    <subcellularLocation>
        <location evidence="12">Endomembrane system</location>
        <topology evidence="12">Single-pass membrane protein</topology>
    </subcellularLocation>
</comment>
<keyword evidence="7 13" id="KW-1133">Transmembrane helix</keyword>
<evidence type="ECO:0000256" key="8">
    <source>
        <dbReference type="ARBA" id="ARBA00023065"/>
    </source>
</evidence>
<evidence type="ECO:0000256" key="9">
    <source>
        <dbReference type="ARBA" id="ARBA00023136"/>
    </source>
</evidence>
<dbReference type="NCBIfam" id="TIGR01144">
    <property type="entry name" value="ATP_synt_b"/>
    <property type="match status" value="1"/>
</dbReference>
<dbReference type="GO" id="GO:0012505">
    <property type="term" value="C:endomembrane system"/>
    <property type="evidence" value="ECO:0007669"/>
    <property type="project" value="UniProtKB-SubCell"/>
</dbReference>
<keyword evidence="15" id="KW-0175">Coiled coil</keyword>
<dbReference type="InterPro" id="IPR050059">
    <property type="entry name" value="ATP_synthase_B_chain"/>
</dbReference>
<evidence type="ECO:0000256" key="12">
    <source>
        <dbReference type="ARBA" id="ARBA00037847"/>
    </source>
</evidence>
<protein>
    <recommendedName>
        <fullName evidence="13">ATP synthase subunit b</fullName>
    </recommendedName>
    <alternativeName>
        <fullName evidence="13">ATP synthase F(0) sector subunit b</fullName>
    </alternativeName>
    <alternativeName>
        <fullName evidence="13">ATPase subunit I</fullName>
    </alternativeName>
    <alternativeName>
        <fullName evidence="13">F-type ATPase subunit b</fullName>
        <shortName evidence="13">F-ATPase subunit b</shortName>
    </alternativeName>
</protein>
<proteinExistence type="inferred from homology"/>
<dbReference type="AlphaFoldDB" id="A0A1H2TGF8"/>
<evidence type="ECO:0000256" key="7">
    <source>
        <dbReference type="ARBA" id="ARBA00022989"/>
    </source>
</evidence>
<organism evidence="16 17">
    <name type="scientific">Kandleria vitulina</name>
    <dbReference type="NCBI Taxonomy" id="1630"/>
    <lineage>
        <taxon>Bacteria</taxon>
        <taxon>Bacillati</taxon>
        <taxon>Bacillota</taxon>
        <taxon>Erysipelotrichia</taxon>
        <taxon>Erysipelotrichales</taxon>
        <taxon>Coprobacillaceae</taxon>
        <taxon>Kandleria</taxon>
    </lineage>
</organism>
<dbReference type="PANTHER" id="PTHR33445">
    <property type="entry name" value="ATP SYNTHASE SUBUNIT B', CHLOROPLASTIC"/>
    <property type="match status" value="1"/>
</dbReference>
<name>A0A1H2TGF8_9FIRM</name>
<dbReference type="Pfam" id="PF00430">
    <property type="entry name" value="ATP-synt_B"/>
    <property type="match status" value="1"/>
</dbReference>
<evidence type="ECO:0000256" key="3">
    <source>
        <dbReference type="ARBA" id="ARBA00022475"/>
    </source>
</evidence>
<dbReference type="GO" id="GO:0046933">
    <property type="term" value="F:proton-transporting ATP synthase activity, rotational mechanism"/>
    <property type="evidence" value="ECO:0007669"/>
    <property type="project" value="UniProtKB-UniRule"/>
</dbReference>
<dbReference type="GO" id="GO:0045259">
    <property type="term" value="C:proton-transporting ATP synthase complex"/>
    <property type="evidence" value="ECO:0007669"/>
    <property type="project" value="UniProtKB-KW"/>
</dbReference>
<dbReference type="PANTHER" id="PTHR33445:SF1">
    <property type="entry name" value="ATP SYNTHASE SUBUNIT B"/>
    <property type="match status" value="1"/>
</dbReference>
<evidence type="ECO:0000313" key="16">
    <source>
        <dbReference type="EMBL" id="SDW42354.1"/>
    </source>
</evidence>
<evidence type="ECO:0000256" key="13">
    <source>
        <dbReference type="HAMAP-Rule" id="MF_01398"/>
    </source>
</evidence>
<dbReference type="CDD" id="cd06503">
    <property type="entry name" value="ATP-synt_Fo_b"/>
    <property type="match status" value="1"/>
</dbReference>
<comment type="function">
    <text evidence="13">Component of the F(0) channel, it forms part of the peripheral stalk, linking F(1) to F(0).</text>
</comment>
<keyword evidence="5 13" id="KW-0812">Transmembrane</keyword>
<feature type="coiled-coil region" evidence="15">
    <location>
        <begin position="38"/>
        <end position="134"/>
    </location>
</feature>
<evidence type="ECO:0000256" key="1">
    <source>
        <dbReference type="ARBA" id="ARBA00005513"/>
    </source>
</evidence>
<comment type="subunit">
    <text evidence="13">F-type ATPases have 2 components, F(1) - the catalytic core - and F(0) - the membrane proton channel. F(1) has five subunits: alpha(3), beta(3), gamma(1), delta(1), epsilon(1). F(0) has three main subunits: a(1), b(2) and c(10-14). The alpha and beta chains form an alternating ring which encloses part of the gamma chain. F(1) is attached to F(0) by a central stalk formed by the gamma and epsilon chains, while a peripheral stalk is formed by the delta and b chains.</text>
</comment>
<dbReference type="InterPro" id="IPR005864">
    <property type="entry name" value="ATP_synth_F0_bsu_bac"/>
</dbReference>
<dbReference type="OrthoDB" id="1653939at2"/>
<gene>
    <name evidence="13" type="primary">atpF</name>
    <name evidence="16" type="ORF">SAMN04487759_11346</name>
</gene>
<evidence type="ECO:0000256" key="4">
    <source>
        <dbReference type="ARBA" id="ARBA00022547"/>
    </source>
</evidence>
<evidence type="ECO:0000256" key="2">
    <source>
        <dbReference type="ARBA" id="ARBA00022448"/>
    </source>
</evidence>
<sequence length="166" mass="19168">MPNIELKLFPNFVTIIVQLLSTGILFLLFKKYLWKYVLEFMDKRADAIEKNINDAKDMREKATVYLQESEEQARASAKQYREIIDLAKEDANKAKQQIMNEANEQARNKIAQAEEQIEAEKAQARAEMKEEIVDIATEVATKIMQKDMDASTNDDMVKSFVDEVIN</sequence>
<evidence type="ECO:0000256" key="11">
    <source>
        <dbReference type="ARBA" id="ARBA00025198"/>
    </source>
</evidence>
<keyword evidence="6 13" id="KW-0375">Hydrogen ion transport</keyword>
<evidence type="ECO:0000256" key="14">
    <source>
        <dbReference type="RuleBase" id="RU003848"/>
    </source>
</evidence>
<keyword evidence="9 13" id="KW-0472">Membrane</keyword>
<dbReference type="STRING" id="1630.SAMN05216514_10137"/>
<dbReference type="GO" id="GO:0005886">
    <property type="term" value="C:plasma membrane"/>
    <property type="evidence" value="ECO:0007669"/>
    <property type="project" value="UniProtKB-SubCell"/>
</dbReference>
<keyword evidence="4 13" id="KW-0138">CF(0)</keyword>
<feature type="transmembrane region" description="Helical" evidence="13">
    <location>
        <begin position="12"/>
        <end position="29"/>
    </location>
</feature>
<keyword evidence="2 13" id="KW-0813">Transport</keyword>
<keyword evidence="10 13" id="KW-0066">ATP synthesis</keyword>
<comment type="similarity">
    <text evidence="1 13 14">Belongs to the ATPase B chain family.</text>
</comment>
<evidence type="ECO:0000256" key="6">
    <source>
        <dbReference type="ARBA" id="ARBA00022781"/>
    </source>
</evidence>
<evidence type="ECO:0000256" key="5">
    <source>
        <dbReference type="ARBA" id="ARBA00022692"/>
    </source>
</evidence>
<dbReference type="GO" id="GO:0046961">
    <property type="term" value="F:proton-transporting ATPase activity, rotational mechanism"/>
    <property type="evidence" value="ECO:0007669"/>
    <property type="project" value="TreeGrafter"/>
</dbReference>